<protein>
    <submittedName>
        <fullName evidence="2">Uncharacterized protein</fullName>
    </submittedName>
</protein>
<gene>
    <name evidence="2" type="ORF">PCOR1329_LOCUS54097</name>
</gene>
<organism evidence="2 3">
    <name type="scientific">Prorocentrum cordatum</name>
    <dbReference type="NCBI Taxonomy" id="2364126"/>
    <lineage>
        <taxon>Eukaryota</taxon>
        <taxon>Sar</taxon>
        <taxon>Alveolata</taxon>
        <taxon>Dinophyceae</taxon>
        <taxon>Prorocentrales</taxon>
        <taxon>Prorocentraceae</taxon>
        <taxon>Prorocentrum</taxon>
    </lineage>
</organism>
<evidence type="ECO:0000256" key="1">
    <source>
        <dbReference type="SAM" id="MobiDB-lite"/>
    </source>
</evidence>
<evidence type="ECO:0000313" key="2">
    <source>
        <dbReference type="EMBL" id="CAK0867083.1"/>
    </source>
</evidence>
<evidence type="ECO:0000313" key="3">
    <source>
        <dbReference type="Proteomes" id="UP001189429"/>
    </source>
</evidence>
<keyword evidence="3" id="KW-1185">Reference proteome</keyword>
<dbReference type="EMBL" id="CAUYUJ010016605">
    <property type="protein sequence ID" value="CAK0867083.1"/>
    <property type="molecule type" value="Genomic_DNA"/>
</dbReference>
<feature type="compositionally biased region" description="Low complexity" evidence="1">
    <location>
        <begin position="30"/>
        <end position="45"/>
    </location>
</feature>
<reference evidence="2" key="1">
    <citation type="submission" date="2023-10" db="EMBL/GenBank/DDBJ databases">
        <authorList>
            <person name="Chen Y."/>
            <person name="Shah S."/>
            <person name="Dougan E. K."/>
            <person name="Thang M."/>
            <person name="Chan C."/>
        </authorList>
    </citation>
    <scope>NUCLEOTIDE SEQUENCE [LARGE SCALE GENOMIC DNA]</scope>
</reference>
<dbReference type="Proteomes" id="UP001189429">
    <property type="component" value="Unassembled WGS sequence"/>
</dbReference>
<accession>A0ABN9V4T5</accession>
<feature type="compositionally biased region" description="Low complexity" evidence="1">
    <location>
        <begin position="73"/>
        <end position="87"/>
    </location>
</feature>
<feature type="compositionally biased region" description="Basic and acidic residues" evidence="1">
    <location>
        <begin position="88"/>
        <end position="100"/>
    </location>
</feature>
<name>A0ABN9V4T5_9DINO</name>
<feature type="non-terminal residue" evidence="2">
    <location>
        <position position="116"/>
    </location>
</feature>
<sequence length="116" mass="11989">DKRRRQLALPVVEKELPSGQLRLSKLGVTAAAKAPPSKAAAQVSARAEPKAAGPVSAKAKAKTPAGAPDQPKAAAPSAYARAGQGAAEDSRGEAKTDAKLQNDFQNRMHSPKTPAW</sequence>
<feature type="region of interest" description="Disordered" evidence="1">
    <location>
        <begin position="30"/>
        <end position="116"/>
    </location>
</feature>
<comment type="caution">
    <text evidence="2">The sequence shown here is derived from an EMBL/GenBank/DDBJ whole genome shotgun (WGS) entry which is preliminary data.</text>
</comment>
<feature type="non-terminal residue" evidence="2">
    <location>
        <position position="1"/>
    </location>
</feature>
<proteinExistence type="predicted"/>